<reference evidence="2" key="1">
    <citation type="journal article" date="2021" name="PeerJ">
        <title>Extensive microbial diversity within the chicken gut microbiome revealed by metagenomics and culture.</title>
        <authorList>
            <person name="Gilroy R."/>
            <person name="Ravi A."/>
            <person name="Getino M."/>
            <person name="Pursley I."/>
            <person name="Horton D.L."/>
            <person name="Alikhan N.F."/>
            <person name="Baker D."/>
            <person name="Gharbi K."/>
            <person name="Hall N."/>
            <person name="Watson M."/>
            <person name="Adriaenssens E.M."/>
            <person name="Foster-Nyarko E."/>
            <person name="Jarju S."/>
            <person name="Secka A."/>
            <person name="Antonio M."/>
            <person name="Oren A."/>
            <person name="Chaudhuri R.R."/>
            <person name="La Ragione R."/>
            <person name="Hildebrand F."/>
            <person name="Pallen M.J."/>
        </authorList>
    </citation>
    <scope>NUCLEOTIDE SEQUENCE</scope>
    <source>
        <strain evidence="2">2239</strain>
    </source>
</reference>
<dbReference type="Pfam" id="PF05076">
    <property type="entry name" value="SUFU"/>
    <property type="match status" value="1"/>
</dbReference>
<organism evidence="2 3">
    <name type="scientific">Candidatus Allofournierella pullicola</name>
    <dbReference type="NCBI Taxonomy" id="2838596"/>
    <lineage>
        <taxon>Bacteria</taxon>
        <taxon>Bacillati</taxon>
        <taxon>Bacillota</taxon>
        <taxon>Clostridia</taxon>
        <taxon>Eubacteriales</taxon>
        <taxon>Oscillospiraceae</taxon>
        <taxon>Allofournierella</taxon>
    </lineage>
</organism>
<gene>
    <name evidence="2" type="ORF">H9865_09840</name>
</gene>
<feature type="domain" description="Suppressor of fused-like" evidence="1">
    <location>
        <begin position="370"/>
        <end position="529"/>
    </location>
</feature>
<name>A0A9D1V5I4_9FIRM</name>
<dbReference type="AlphaFoldDB" id="A0A9D1V5I4"/>
<dbReference type="Proteomes" id="UP000824193">
    <property type="component" value="Unassembled WGS sequence"/>
</dbReference>
<dbReference type="InterPro" id="IPR020941">
    <property type="entry name" value="SUFU-like_domain"/>
</dbReference>
<evidence type="ECO:0000313" key="3">
    <source>
        <dbReference type="Proteomes" id="UP000824193"/>
    </source>
</evidence>
<evidence type="ECO:0000259" key="1">
    <source>
        <dbReference type="Pfam" id="PF05076"/>
    </source>
</evidence>
<proteinExistence type="predicted"/>
<dbReference type="SUPFAM" id="SSF48452">
    <property type="entry name" value="TPR-like"/>
    <property type="match status" value="1"/>
</dbReference>
<evidence type="ECO:0000313" key="2">
    <source>
        <dbReference type="EMBL" id="HIX06376.1"/>
    </source>
</evidence>
<accession>A0A9D1V5I4</accession>
<dbReference type="InterPro" id="IPR011990">
    <property type="entry name" value="TPR-like_helical_dom_sf"/>
</dbReference>
<sequence length="910" mass="99712">MILSRSFLARLAPLEAEGRYYIMLDEIQHHLEDGLDEGRWTEEDIFADGELAALVARLDAAIDEYECFWHTRRWLEKTAAAARTHLWYGAMAWACLCTGEARTARRWAEEGLRQCAGDEDLLALAAALRADGGDVPGALAALDEAFARGGESARLARLRAAVAAKAPLEELAVCAAPAGKEQQVRALAPGFAADGAGLGRMSAALAARDWAFEAPWCFCRVPFGEGFLDMRLRMSEAAASKLDPAWLAALVEALPRLEAESRPLAQKRRPGVRLAPAEVLVDRQGRAQLGFHAGRCPEEPLYVYVMIEHDLSAPTQLYEERWPASWFDAPPAPLAPPPPPSPGYTPAQAAALQKHIFTWFGPVSRALPGADGITVLVIDPEPGREYYTLLTWGMGARPMELPPDLQGQKLERAELMMLLPADWKVEDEREVWRWPVRWLRLLARMPAEQGTWLGWGHTVPNGRPFAYNTLLCGSMLVDPLDAPEPAAICPLPGGETMNFYQLLPLYAPEMDLKLGEDADGLLDAMEDKGLLNEPWVRVDRPCTVGELEPPPDPALMERLEELDRRADDEGIAALLREQAGNSPRLAGLLARSLNNLGRYEEAAAVLKKVEAVGSCDPLWQFRMGFSLYYQGRLDEALACFEASDRMAPGDGDAETYLRWCRAALDLPVCLEPFPDRAARFWAAFAEQEDALVERAFAEGCAAVRPALEELLGLCFPSPEFKLEQAGEKLRLTLLWEHAPHRRWLAPAWKALAPVHLSRWWEFAFDETPPLWTGWQSEPTGKKGLRRDIIAGTTCFEAPRRAFAAGDVSLSSAAAADGAVPGYFYYTPAPGGDPVARRAALEEALARQGAGSLAVLGGAVGEKRCYIDVLALDLEKALNAAARLLTPPECAGAGFAPFRPGAKGTPLAKKQ</sequence>
<dbReference type="EMBL" id="DXFW01000034">
    <property type="protein sequence ID" value="HIX06376.1"/>
    <property type="molecule type" value="Genomic_DNA"/>
</dbReference>
<reference evidence="2" key="2">
    <citation type="submission" date="2021-04" db="EMBL/GenBank/DDBJ databases">
        <authorList>
            <person name="Gilroy R."/>
        </authorList>
    </citation>
    <scope>NUCLEOTIDE SEQUENCE</scope>
    <source>
        <strain evidence="2">2239</strain>
    </source>
</reference>
<comment type="caution">
    <text evidence="2">The sequence shown here is derived from an EMBL/GenBank/DDBJ whole genome shotgun (WGS) entry which is preliminary data.</text>
</comment>
<dbReference type="Gene3D" id="1.25.40.10">
    <property type="entry name" value="Tetratricopeptide repeat domain"/>
    <property type="match status" value="1"/>
</dbReference>
<protein>
    <submittedName>
        <fullName evidence="2">Suppressor of fused domain protein</fullName>
    </submittedName>
</protein>